<feature type="transmembrane region" description="Helical" evidence="5">
    <location>
        <begin position="197"/>
        <end position="217"/>
    </location>
</feature>
<feature type="transmembrane region" description="Helical" evidence="5">
    <location>
        <begin position="74"/>
        <end position="95"/>
    </location>
</feature>
<organism evidence="6 7">
    <name type="scientific">Truncatella angustata</name>
    <dbReference type="NCBI Taxonomy" id="152316"/>
    <lineage>
        <taxon>Eukaryota</taxon>
        <taxon>Fungi</taxon>
        <taxon>Dikarya</taxon>
        <taxon>Ascomycota</taxon>
        <taxon>Pezizomycotina</taxon>
        <taxon>Sordariomycetes</taxon>
        <taxon>Xylariomycetidae</taxon>
        <taxon>Amphisphaeriales</taxon>
        <taxon>Sporocadaceae</taxon>
        <taxon>Truncatella</taxon>
    </lineage>
</organism>
<proteinExistence type="predicted"/>
<protein>
    <submittedName>
        <fullName evidence="6">RTA1 like protein-domain-containing protein</fullName>
    </submittedName>
</protein>
<dbReference type="PANTHER" id="PTHR31465:SF35">
    <property type="entry name" value="RTA1 DOMAIN PROTEIN-RELATED"/>
    <property type="match status" value="1"/>
</dbReference>
<evidence type="ECO:0000313" key="6">
    <source>
        <dbReference type="EMBL" id="KAH6658146.1"/>
    </source>
</evidence>
<accession>A0A9P9A2F3</accession>
<dbReference type="EMBL" id="JAGPXC010000002">
    <property type="protein sequence ID" value="KAH6658146.1"/>
    <property type="molecule type" value="Genomic_DNA"/>
</dbReference>
<dbReference type="InterPro" id="IPR007568">
    <property type="entry name" value="RTA1"/>
</dbReference>
<evidence type="ECO:0000256" key="3">
    <source>
        <dbReference type="ARBA" id="ARBA00022989"/>
    </source>
</evidence>
<keyword evidence="7" id="KW-1185">Reference proteome</keyword>
<evidence type="ECO:0000256" key="2">
    <source>
        <dbReference type="ARBA" id="ARBA00022692"/>
    </source>
</evidence>
<dbReference type="GO" id="GO:0016020">
    <property type="term" value="C:membrane"/>
    <property type="evidence" value="ECO:0007669"/>
    <property type="project" value="UniProtKB-SubCell"/>
</dbReference>
<keyword evidence="4 5" id="KW-0472">Membrane</keyword>
<dbReference type="Pfam" id="PF04479">
    <property type="entry name" value="RTA1"/>
    <property type="match status" value="1"/>
</dbReference>
<dbReference type="GeneID" id="70133581"/>
<keyword evidence="3 5" id="KW-1133">Transmembrane helix</keyword>
<dbReference type="RefSeq" id="XP_045962380.1">
    <property type="nucleotide sequence ID" value="XM_046104690.1"/>
</dbReference>
<evidence type="ECO:0000256" key="1">
    <source>
        <dbReference type="ARBA" id="ARBA00004141"/>
    </source>
</evidence>
<feature type="transmembrane region" description="Helical" evidence="5">
    <location>
        <begin position="232"/>
        <end position="252"/>
    </location>
</feature>
<keyword evidence="2 5" id="KW-0812">Transmembrane</keyword>
<dbReference type="AlphaFoldDB" id="A0A9P9A2F3"/>
<feature type="transmembrane region" description="Helical" evidence="5">
    <location>
        <begin position="12"/>
        <end position="32"/>
    </location>
</feature>
<comment type="caution">
    <text evidence="6">The sequence shown here is derived from an EMBL/GenBank/DDBJ whole genome shotgun (WGS) entry which is preliminary data.</text>
</comment>
<gene>
    <name evidence="6" type="ORF">BKA67DRAFT_591270</name>
</gene>
<feature type="transmembrane region" description="Helical" evidence="5">
    <location>
        <begin position="115"/>
        <end position="132"/>
    </location>
</feature>
<dbReference type="Proteomes" id="UP000758603">
    <property type="component" value="Unassembled WGS sequence"/>
</dbReference>
<evidence type="ECO:0000256" key="4">
    <source>
        <dbReference type="ARBA" id="ARBA00023136"/>
    </source>
</evidence>
<name>A0A9P9A2F3_9PEZI</name>
<comment type="subcellular location">
    <subcellularLocation>
        <location evidence="1">Membrane</location>
        <topology evidence="1">Multi-pass membrane protein</topology>
    </subcellularLocation>
</comment>
<sequence length="279" mass="31554">MASSVRYQYTPSLAAAVIFIILFGLSSLSHIFQLIKYRTWYFIPFLLGCLFETVGYIGRGLSATESPNWTLPPYIIQALLLLLAPALFSASIYMILGRLIRLLDGEKFSVIRTKWMTAFFLLGDIASFLGQAMGASKLKDATTSSERDQAQWIIIVALLVQIAFFGFFLVVAGIFHRRIMKNPTTRSFSITQPWRQCLLVLYCAGIFIMVRSVFRVLEYSMGKDGELQSKEIYLYIFDATLMIIVSIGFNIFHPSRTISDQTVDCLPLSSSTIQLEVRK</sequence>
<feature type="transmembrane region" description="Helical" evidence="5">
    <location>
        <begin position="39"/>
        <end position="58"/>
    </location>
</feature>
<dbReference type="PANTHER" id="PTHR31465">
    <property type="entry name" value="PROTEIN RTA1-RELATED"/>
    <property type="match status" value="1"/>
</dbReference>
<reference evidence="6" key="1">
    <citation type="journal article" date="2021" name="Nat. Commun.">
        <title>Genetic determinants of endophytism in the Arabidopsis root mycobiome.</title>
        <authorList>
            <person name="Mesny F."/>
            <person name="Miyauchi S."/>
            <person name="Thiergart T."/>
            <person name="Pickel B."/>
            <person name="Atanasova L."/>
            <person name="Karlsson M."/>
            <person name="Huettel B."/>
            <person name="Barry K.W."/>
            <person name="Haridas S."/>
            <person name="Chen C."/>
            <person name="Bauer D."/>
            <person name="Andreopoulos W."/>
            <person name="Pangilinan J."/>
            <person name="LaButti K."/>
            <person name="Riley R."/>
            <person name="Lipzen A."/>
            <person name="Clum A."/>
            <person name="Drula E."/>
            <person name="Henrissat B."/>
            <person name="Kohler A."/>
            <person name="Grigoriev I.V."/>
            <person name="Martin F.M."/>
            <person name="Hacquard S."/>
        </authorList>
    </citation>
    <scope>NUCLEOTIDE SEQUENCE</scope>
    <source>
        <strain evidence="6">MPI-SDFR-AT-0073</strain>
    </source>
</reference>
<feature type="transmembrane region" description="Helical" evidence="5">
    <location>
        <begin position="152"/>
        <end position="176"/>
    </location>
</feature>
<evidence type="ECO:0000256" key="5">
    <source>
        <dbReference type="SAM" id="Phobius"/>
    </source>
</evidence>
<dbReference type="OrthoDB" id="3358017at2759"/>
<evidence type="ECO:0000313" key="7">
    <source>
        <dbReference type="Proteomes" id="UP000758603"/>
    </source>
</evidence>